<keyword evidence="3" id="KW-0456">Lyase</keyword>
<dbReference type="PANTHER" id="PTHR10067">
    <property type="entry name" value="PHOSPHATIDYLSERINE DECARBOXYLASE"/>
    <property type="match status" value="1"/>
</dbReference>
<name>A0A7Y9JBP2_9ACTN</name>
<dbReference type="Pfam" id="PF02666">
    <property type="entry name" value="PS_Dcarbxylase"/>
    <property type="match status" value="1"/>
</dbReference>
<keyword evidence="6" id="KW-1185">Reference proteome</keyword>
<evidence type="ECO:0000313" key="5">
    <source>
        <dbReference type="EMBL" id="NYD43195.1"/>
    </source>
</evidence>
<dbReference type="AlphaFoldDB" id="A0A7Y9JBP2"/>
<sequence>MPEAHQIVSDLQKLVDRRGDLRPLLEKSLVRARERAETELNAELRNTLDWPADLPAYYDYLEGFIRWIPRQTDNPAWRVSSPGERYAKEVADRLSHFFFLIDQKVDEDESAVAQNDEEFRDWLTEFARQWGSFLDTPESFSEEILESFLKEAPEYTIEESMIDGRPNMPSGWLTFNQFFARELNPGLRPISEPGDNRVVTSPADCSYIRTYDIDAESNIPATRIKETHRYGNIKQLLEGSKYADAFANGTFAHYMLPPSAYHRYHVPVAGEIKESFTIQGRVFMQVDLTDGELQSKDSAKSGYEFSQTRGVLTIDTAASGLGDLGIVAVVPVGMSHVASVNMSAVPGAQVAKGEEFGYFLFGGSDIIVLFQEGVDPEVDTSEAFRHVGSVIARAKTLS</sequence>
<keyword evidence="4" id="KW-0670">Pyruvate</keyword>
<accession>A0A7Y9JBP2</accession>
<keyword evidence="2" id="KW-0865">Zymogen</keyword>
<organism evidence="5 6">
    <name type="scientific">Nocardioides panaciterrulae</name>
    <dbReference type="NCBI Taxonomy" id="661492"/>
    <lineage>
        <taxon>Bacteria</taxon>
        <taxon>Bacillati</taxon>
        <taxon>Actinomycetota</taxon>
        <taxon>Actinomycetes</taxon>
        <taxon>Propionibacteriales</taxon>
        <taxon>Nocardioidaceae</taxon>
        <taxon>Nocardioides</taxon>
    </lineage>
</organism>
<protein>
    <submittedName>
        <fullName evidence="5">Phosphatidylserine decarboxylase</fullName>
    </submittedName>
</protein>
<dbReference type="GO" id="GO:0008654">
    <property type="term" value="P:phospholipid biosynthetic process"/>
    <property type="evidence" value="ECO:0007669"/>
    <property type="project" value="InterPro"/>
</dbReference>
<evidence type="ECO:0000313" key="6">
    <source>
        <dbReference type="Proteomes" id="UP000535511"/>
    </source>
</evidence>
<evidence type="ECO:0000256" key="3">
    <source>
        <dbReference type="ARBA" id="ARBA00023239"/>
    </source>
</evidence>
<dbReference type="InterPro" id="IPR003817">
    <property type="entry name" value="PS_Dcarbxylase"/>
</dbReference>
<dbReference type="Proteomes" id="UP000535511">
    <property type="component" value="Unassembled WGS sequence"/>
</dbReference>
<comment type="caution">
    <text evidence="5">The sequence shown here is derived from an EMBL/GenBank/DDBJ whole genome shotgun (WGS) entry which is preliminary data.</text>
</comment>
<keyword evidence="1" id="KW-0210">Decarboxylase</keyword>
<evidence type="ECO:0000256" key="1">
    <source>
        <dbReference type="ARBA" id="ARBA00022793"/>
    </source>
</evidence>
<evidence type="ECO:0000256" key="4">
    <source>
        <dbReference type="ARBA" id="ARBA00023317"/>
    </source>
</evidence>
<dbReference type="PANTHER" id="PTHR10067:SF13">
    <property type="entry name" value="PHOSPHATIDYLSERINE DECARBOXYLASE"/>
    <property type="match status" value="1"/>
</dbReference>
<proteinExistence type="predicted"/>
<dbReference type="RefSeq" id="WP_179664744.1">
    <property type="nucleotide sequence ID" value="NZ_JACCBG010000001.1"/>
</dbReference>
<reference evidence="5 6" key="1">
    <citation type="submission" date="2020-07" db="EMBL/GenBank/DDBJ databases">
        <title>Sequencing the genomes of 1000 actinobacteria strains.</title>
        <authorList>
            <person name="Klenk H.-P."/>
        </authorList>
    </citation>
    <scope>NUCLEOTIDE SEQUENCE [LARGE SCALE GENOMIC DNA]</scope>
    <source>
        <strain evidence="5 6">DSM 21350</strain>
    </source>
</reference>
<dbReference type="EMBL" id="JACCBG010000001">
    <property type="protein sequence ID" value="NYD43195.1"/>
    <property type="molecule type" value="Genomic_DNA"/>
</dbReference>
<gene>
    <name evidence="5" type="ORF">BJZ21_003278</name>
</gene>
<evidence type="ECO:0000256" key="2">
    <source>
        <dbReference type="ARBA" id="ARBA00023145"/>
    </source>
</evidence>
<dbReference type="GO" id="GO:0004609">
    <property type="term" value="F:phosphatidylserine decarboxylase activity"/>
    <property type="evidence" value="ECO:0007669"/>
    <property type="project" value="InterPro"/>
</dbReference>